<reference evidence="4" key="1">
    <citation type="journal article" date="2019" name="Int. J. Syst. Evol. Microbiol.">
        <title>The Global Catalogue of Microorganisms (GCM) 10K type strain sequencing project: providing services to taxonomists for standard genome sequencing and annotation.</title>
        <authorList>
            <consortium name="The Broad Institute Genomics Platform"/>
            <consortium name="The Broad Institute Genome Sequencing Center for Infectious Disease"/>
            <person name="Wu L."/>
            <person name="Ma J."/>
        </authorList>
    </citation>
    <scope>NUCLEOTIDE SEQUENCE [LARGE SCALE GENOMIC DNA]</scope>
    <source>
        <strain evidence="4">KCTC 32255</strain>
    </source>
</reference>
<dbReference type="RefSeq" id="WP_345392182.1">
    <property type="nucleotide sequence ID" value="NZ_BAABLA010000007.1"/>
</dbReference>
<keyword evidence="2" id="KW-1133">Transmembrane helix</keyword>
<keyword evidence="2" id="KW-0472">Membrane</keyword>
<comment type="caution">
    <text evidence="3">The sequence shown here is derived from an EMBL/GenBank/DDBJ whole genome shotgun (WGS) entry which is preliminary data.</text>
</comment>
<feature type="transmembrane region" description="Helical" evidence="2">
    <location>
        <begin position="375"/>
        <end position="402"/>
    </location>
</feature>
<feature type="region of interest" description="Disordered" evidence="1">
    <location>
        <begin position="718"/>
        <end position="789"/>
    </location>
</feature>
<feature type="region of interest" description="Disordered" evidence="1">
    <location>
        <begin position="217"/>
        <end position="257"/>
    </location>
</feature>
<feature type="transmembrane region" description="Helical" evidence="2">
    <location>
        <begin position="295"/>
        <end position="317"/>
    </location>
</feature>
<keyword evidence="4" id="KW-1185">Reference proteome</keyword>
<dbReference type="EMBL" id="JBHSXX010000001">
    <property type="protein sequence ID" value="MFC6865667.1"/>
    <property type="molecule type" value="Genomic_DNA"/>
</dbReference>
<evidence type="ECO:0000313" key="3">
    <source>
        <dbReference type="EMBL" id="MFC6865667.1"/>
    </source>
</evidence>
<feature type="compositionally biased region" description="Low complexity" evidence="1">
    <location>
        <begin position="734"/>
        <end position="743"/>
    </location>
</feature>
<feature type="compositionally biased region" description="Basic residues" evidence="1">
    <location>
        <begin position="721"/>
        <end position="730"/>
    </location>
</feature>
<feature type="transmembrane region" description="Helical" evidence="2">
    <location>
        <begin position="632"/>
        <end position="656"/>
    </location>
</feature>
<evidence type="ECO:0000256" key="2">
    <source>
        <dbReference type="SAM" id="Phobius"/>
    </source>
</evidence>
<gene>
    <name evidence="3" type="ORF">ACFQGD_00745</name>
</gene>
<proteinExistence type="predicted"/>
<accession>A0ABW2BTZ9</accession>
<feature type="compositionally biased region" description="Basic and acidic residues" evidence="1">
    <location>
        <begin position="779"/>
        <end position="789"/>
    </location>
</feature>
<feature type="transmembrane region" description="Helical" evidence="2">
    <location>
        <begin position="21"/>
        <end position="45"/>
    </location>
</feature>
<evidence type="ECO:0000313" key="4">
    <source>
        <dbReference type="Proteomes" id="UP001596337"/>
    </source>
</evidence>
<organism evidence="3 4">
    <name type="scientific">Haloechinothrix salitolerans</name>
    <dbReference type="NCBI Taxonomy" id="926830"/>
    <lineage>
        <taxon>Bacteria</taxon>
        <taxon>Bacillati</taxon>
        <taxon>Actinomycetota</taxon>
        <taxon>Actinomycetes</taxon>
        <taxon>Pseudonocardiales</taxon>
        <taxon>Pseudonocardiaceae</taxon>
        <taxon>Haloechinothrix</taxon>
    </lineage>
</organism>
<dbReference type="Proteomes" id="UP001596337">
    <property type="component" value="Unassembled WGS sequence"/>
</dbReference>
<name>A0ABW2BTZ9_9PSEU</name>
<sequence>MTSAVEASEFRKQIPQAGFPSGVAVPSAIALILLLVLAGGGWLLVGADRSDEVVATAVVDSQMGLTRDLADMFTEQAQDAVTELRAAVDAAEDAHFAQPARLVKNVARGAQWHGVALFGRERGKLRAGHGAPVPLPPSTARSLDRPAIIPAATGGSAVDFVVAMPLDRRADSSLLAAITRIDVTSDARLVGEDRTMLLVSEGEVFAASGLTRKPSVSDRAAGRVRTAATRGSAGSFVTPLREGAPPGDAEDTGDAPGERARVTTYAALGDAETAAIHVVLMGDVEAQRARQDGDAAAVLAVLAGLAVAGFLALRLCIVRPVRRLRADSLVVAVGGLGNAIRRSRIREIDKLTGVLDRVRLGLGGTERTRDMRFPWVRISASTVVVGFVVAALGWSCYVLVAFGRDPGVPERLVTDTADEVRRLSASVSDVLDRGVADLRDIAGTDAAAPDDVDAPLRELSRMSRYRSVSVVADEGDVVSVWGQRPRFAVDEVPEGDGVRQANTSGRVPIVYAHASLGDSGHVLVAEFDVSYLLHLVRERHGHVRLVDAGERVIADTDGFIAFERVTNDGVESLLAEVAGSPVAAGVYGTGIDAEIIAVAPIADGGAAELGWRAVAQKPIVELALPAIEQRRAALTIALLVALVAVIIGGWHFFVFVRPLQELGASAETMLRSPRDIVLYPQRHDEIGAVAVCLEVCRRALLRGPDQLGTLRQLGPAELRTRQLRPVRPVRPRADAAPRQQVPRPGYPQPPSRQPAGPGASAPRSGRSPAPPPRRPMRVPPRDAGDQGRG</sequence>
<feature type="compositionally biased region" description="Low complexity" evidence="1">
    <location>
        <begin position="753"/>
        <end position="767"/>
    </location>
</feature>
<protein>
    <submittedName>
        <fullName evidence="3">Cache domain-containing protein</fullName>
    </submittedName>
</protein>
<evidence type="ECO:0000256" key="1">
    <source>
        <dbReference type="SAM" id="MobiDB-lite"/>
    </source>
</evidence>
<keyword evidence="2" id="KW-0812">Transmembrane</keyword>
<feature type="compositionally biased region" description="Low complexity" evidence="1">
    <location>
        <begin position="223"/>
        <end position="234"/>
    </location>
</feature>